<dbReference type="PROSITE" id="PS51257">
    <property type="entry name" value="PROKAR_LIPOPROTEIN"/>
    <property type="match status" value="1"/>
</dbReference>
<dbReference type="OrthoDB" id="2082701at2"/>
<gene>
    <name evidence="2" type="ORF">DW099_00680</name>
</gene>
<keyword evidence="1" id="KW-0472">Membrane</keyword>
<evidence type="ECO:0008006" key="4">
    <source>
        <dbReference type="Google" id="ProtNLM"/>
    </source>
</evidence>
<name>A0A415E651_9FIRM</name>
<keyword evidence="3" id="KW-1185">Reference proteome</keyword>
<protein>
    <recommendedName>
        <fullName evidence="4">Bacterial Pleckstrin homology domain-containing protein</fullName>
    </recommendedName>
</protein>
<feature type="transmembrane region" description="Helical" evidence="1">
    <location>
        <begin position="12"/>
        <end position="32"/>
    </location>
</feature>
<organism evidence="2 3">
    <name type="scientific">Emergencia timonensis</name>
    <dbReference type="NCBI Taxonomy" id="1776384"/>
    <lineage>
        <taxon>Bacteria</taxon>
        <taxon>Bacillati</taxon>
        <taxon>Bacillota</taxon>
        <taxon>Clostridia</taxon>
        <taxon>Peptostreptococcales</taxon>
        <taxon>Anaerovoracaceae</taxon>
        <taxon>Emergencia</taxon>
    </lineage>
</organism>
<comment type="caution">
    <text evidence="2">The sequence shown here is derived from an EMBL/GenBank/DDBJ whole genome shotgun (WGS) entry which is preliminary data.</text>
</comment>
<dbReference type="Proteomes" id="UP000284841">
    <property type="component" value="Unassembled WGS sequence"/>
</dbReference>
<keyword evidence="1" id="KW-1133">Transmembrane helix</keyword>
<evidence type="ECO:0000256" key="1">
    <source>
        <dbReference type="SAM" id="Phobius"/>
    </source>
</evidence>
<dbReference type="EMBL" id="QRMS01000001">
    <property type="protein sequence ID" value="RHJ89125.1"/>
    <property type="molecule type" value="Genomic_DNA"/>
</dbReference>
<keyword evidence="1" id="KW-0812">Transmembrane</keyword>
<dbReference type="STRING" id="1776384.GCA_900086585_02412"/>
<evidence type="ECO:0000313" key="2">
    <source>
        <dbReference type="EMBL" id="RHJ89125.1"/>
    </source>
</evidence>
<dbReference type="AlphaFoldDB" id="A0A415E651"/>
<dbReference type="RefSeq" id="WP_118333208.1">
    <property type="nucleotide sequence ID" value="NZ_AP025567.1"/>
</dbReference>
<sequence length="147" mass="16507">MAKKTKSRWEVIKPILVIFILTACAIMLFYGFKEPGVQLTDTQIQVKGMYGLEIDFTDIKDVTLIEKSMREIGIGTRTNGFGGMGSTLKGNFKSADLGKHMLFVNADASPTIRIARKSDVDIYISFKDSKKTETFFSELSRESLYSQ</sequence>
<evidence type="ECO:0000313" key="3">
    <source>
        <dbReference type="Proteomes" id="UP000284841"/>
    </source>
</evidence>
<proteinExistence type="predicted"/>
<accession>A0A415E651</accession>
<reference evidence="2 3" key="1">
    <citation type="submission" date="2018-08" db="EMBL/GenBank/DDBJ databases">
        <title>A genome reference for cultivated species of the human gut microbiota.</title>
        <authorList>
            <person name="Zou Y."/>
            <person name="Xue W."/>
            <person name="Luo G."/>
        </authorList>
    </citation>
    <scope>NUCLEOTIDE SEQUENCE [LARGE SCALE GENOMIC DNA]</scope>
    <source>
        <strain evidence="2 3">AM07-24</strain>
    </source>
</reference>